<dbReference type="Proteomes" id="UP000249497">
    <property type="component" value="Unassembled WGS sequence"/>
</dbReference>
<dbReference type="AlphaFoldDB" id="A0A8T8WY43"/>
<evidence type="ECO:0000313" key="2">
    <source>
        <dbReference type="EMBL" id="RAH80731.1"/>
    </source>
</evidence>
<feature type="compositionally biased region" description="Polar residues" evidence="1">
    <location>
        <begin position="590"/>
        <end position="606"/>
    </location>
</feature>
<feature type="compositionally biased region" description="Basic residues" evidence="1">
    <location>
        <begin position="107"/>
        <end position="116"/>
    </location>
</feature>
<feature type="compositionally biased region" description="Polar residues" evidence="1">
    <location>
        <begin position="784"/>
        <end position="795"/>
    </location>
</feature>
<feature type="compositionally biased region" description="Low complexity" evidence="1">
    <location>
        <begin position="289"/>
        <end position="305"/>
    </location>
</feature>
<feature type="compositionally biased region" description="Polar residues" evidence="1">
    <location>
        <begin position="184"/>
        <end position="197"/>
    </location>
</feature>
<evidence type="ECO:0000313" key="3">
    <source>
        <dbReference type="Proteomes" id="UP000249497"/>
    </source>
</evidence>
<feature type="compositionally biased region" description="Basic and acidic residues" evidence="1">
    <location>
        <begin position="806"/>
        <end position="815"/>
    </location>
</feature>
<feature type="compositionally biased region" description="Basic and acidic residues" evidence="1">
    <location>
        <begin position="139"/>
        <end position="148"/>
    </location>
</feature>
<protein>
    <recommendedName>
        <fullName evidence="4">Cell wall proline rich protein</fullName>
    </recommendedName>
</protein>
<name>A0A8T8WY43_ASPJA</name>
<feature type="compositionally biased region" description="Polar residues" evidence="1">
    <location>
        <begin position="205"/>
        <end position="217"/>
    </location>
</feature>
<evidence type="ECO:0008006" key="4">
    <source>
        <dbReference type="Google" id="ProtNLM"/>
    </source>
</evidence>
<feature type="compositionally biased region" description="Basic and acidic residues" evidence="1">
    <location>
        <begin position="553"/>
        <end position="564"/>
    </location>
</feature>
<dbReference type="OrthoDB" id="5406427at2759"/>
<feature type="region of interest" description="Disordered" evidence="1">
    <location>
        <begin position="550"/>
        <end position="611"/>
    </location>
</feature>
<feature type="region of interest" description="Disordered" evidence="1">
    <location>
        <begin position="36"/>
        <end position="336"/>
    </location>
</feature>
<feature type="region of interest" description="Disordered" evidence="1">
    <location>
        <begin position="694"/>
        <end position="857"/>
    </location>
</feature>
<dbReference type="GeneID" id="37178850"/>
<sequence length="857" mass="93513">MASISLPPQHLITPAFSEYLRPIDRSPVGHSRRNLTMSTPLPNPPFVFPARDPGDTTSEAPATRRRTPPPLPAFSFNPGPGGHRRRCSEFAIQGNDESPGFGAGSQGKRRHAHRRSAAISSVDLTAISNALDLKPTPMPEHHASDEPTRPASQSAAILYRSSPPASPRIVVETEPPTPVKSSDETTIPSPGYSSPEQSPKFLAPTSASNPDFSTRNSGVVEMSSAVEPKLFSNEKPKPRPRTADASLMLDQNMDLGIGDTSSSKRPLSAAGHSRNRKSFSSGILDHFAGSSRRSSSSSNTGSTSDTSDHDPRESSDSCNTHKRISKAKKRQKKVRSWAGAILTRGKAKRHAKKDMSENIQPSVPAPVITRTNSDLGSGLEVDFDDDTIVVIRTPTNPATPDARRPTSHDSNVPSLEHSWKPRSFYEQTTQNDTLSPVIDLDAALGPFNTPDMHSGRVAESGFSAATKRMYSGGRRGEFVGPEMRYHRRAESAPEMPPFDRSFLGNNRFVNTSTLENPDVLYEEEEDAFLAATSESPAENNERPLSQVILSTSRDAESRSEESKSSSETLTAYPVIDEVRDQPHTGLGIQETETQTMSTADATSSSQEDLRPRTASNAIHQLQNAGNPFSNSLGDPVDVAEQEAWQHRMPVPTSPDVSPRFMAADTRPTTSPLELTYNIPPLSLQGSTLVSNSSFPSPDFTGCSSDAPRSITTPSTSDRNFSNPSYNPSMDLPQTSVEDVPSLTSSASTTTNTPHRFSGTFFGRPRLSSDRSASFSEAVRRRTSRANSYKRSSLASLSKLVVGSQGEKSKLSHEEKPPEDEPEKSKRKSHRISRLMHFWRSKDKDRPHEHGVQEEPHL</sequence>
<feature type="compositionally biased region" description="Basic residues" evidence="1">
    <location>
        <begin position="824"/>
        <end position="838"/>
    </location>
</feature>
<proteinExistence type="predicted"/>
<feature type="compositionally biased region" description="Polar residues" evidence="1">
    <location>
        <begin position="709"/>
        <end position="736"/>
    </location>
</feature>
<feature type="compositionally biased region" description="Low complexity" evidence="1">
    <location>
        <begin position="741"/>
        <end position="752"/>
    </location>
</feature>
<accession>A0A8T8WY43</accession>
<evidence type="ECO:0000256" key="1">
    <source>
        <dbReference type="SAM" id="MobiDB-lite"/>
    </source>
</evidence>
<feature type="region of interest" description="Disordered" evidence="1">
    <location>
        <begin position="647"/>
        <end position="674"/>
    </location>
</feature>
<reference evidence="2 3" key="1">
    <citation type="submission" date="2018-02" db="EMBL/GenBank/DDBJ databases">
        <title>The genomes of Aspergillus section Nigri reveals drivers in fungal speciation.</title>
        <authorList>
            <consortium name="DOE Joint Genome Institute"/>
            <person name="Vesth T.C."/>
            <person name="Nybo J."/>
            <person name="Theobald S."/>
            <person name="Brandl J."/>
            <person name="Frisvad J.C."/>
            <person name="Nielsen K.F."/>
            <person name="Lyhne E.K."/>
            <person name="Kogle M.E."/>
            <person name="Kuo A."/>
            <person name="Riley R."/>
            <person name="Clum A."/>
            <person name="Nolan M."/>
            <person name="Lipzen A."/>
            <person name="Salamov A."/>
            <person name="Henrissat B."/>
            <person name="Wiebenga A."/>
            <person name="De vries R.P."/>
            <person name="Grigoriev I.V."/>
            <person name="Mortensen U.H."/>
            <person name="Andersen M.R."/>
            <person name="Baker S.E."/>
        </authorList>
    </citation>
    <scope>NUCLEOTIDE SEQUENCE [LARGE SCALE GENOMIC DNA]</scope>
    <source>
        <strain evidence="2 3">CBS 114.51</strain>
    </source>
</reference>
<gene>
    <name evidence="2" type="ORF">BO86DRAFT_419841</name>
</gene>
<feature type="region of interest" description="Disordered" evidence="1">
    <location>
        <begin position="394"/>
        <end position="420"/>
    </location>
</feature>
<organism evidence="2 3">
    <name type="scientific">Aspergillus japonicus CBS 114.51</name>
    <dbReference type="NCBI Taxonomy" id="1448312"/>
    <lineage>
        <taxon>Eukaryota</taxon>
        <taxon>Fungi</taxon>
        <taxon>Dikarya</taxon>
        <taxon>Ascomycota</taxon>
        <taxon>Pezizomycotina</taxon>
        <taxon>Eurotiomycetes</taxon>
        <taxon>Eurotiomycetidae</taxon>
        <taxon>Eurotiales</taxon>
        <taxon>Aspergillaceae</taxon>
        <taxon>Aspergillus</taxon>
        <taxon>Aspergillus subgen. Circumdati</taxon>
    </lineage>
</organism>
<keyword evidence="3" id="KW-1185">Reference proteome</keyword>
<dbReference type="RefSeq" id="XP_025526625.1">
    <property type="nucleotide sequence ID" value="XM_025675158.1"/>
</dbReference>
<feature type="compositionally biased region" description="Basic residues" evidence="1">
    <location>
        <begin position="320"/>
        <end position="335"/>
    </location>
</feature>
<feature type="compositionally biased region" description="Basic and acidic residues" evidence="1">
    <location>
        <begin position="306"/>
        <end position="315"/>
    </location>
</feature>
<dbReference type="EMBL" id="KZ824801">
    <property type="protein sequence ID" value="RAH80731.1"/>
    <property type="molecule type" value="Genomic_DNA"/>
</dbReference>
<feature type="compositionally biased region" description="Basic and acidic residues" evidence="1">
    <location>
        <begin position="839"/>
        <end position="857"/>
    </location>
</feature>